<dbReference type="EMBL" id="FRCL01000003">
    <property type="protein sequence ID" value="SHM23026.1"/>
    <property type="molecule type" value="Genomic_DNA"/>
</dbReference>
<sequence>MARQKGVIKYVGTLGDIRHFKIKGQEGYFAGMVGGPTGDQVLTAPEFERTRENMNEFGACAKAGKSVRSGLSQLMKQMSDSQVTGRLTSIMKKINLEDQTEARGYRKIEISTQQNYLKGFEFNKNISLNGILNAPYSLTHTVARDGGDFIVPAFNPANLISAPAGATHFRLITSVSVISDFEYNAVTNSYDPMHPEINEVNDVQFSDFLDLYAPVPETTITATLPGGAAATADTSILQCIGIEFYQQVGPNYYLFSSGSCLKVEEVF</sequence>
<evidence type="ECO:0000313" key="2">
    <source>
        <dbReference type="Proteomes" id="UP000184092"/>
    </source>
</evidence>
<protein>
    <submittedName>
        <fullName evidence="1">Uncharacterized protein</fullName>
    </submittedName>
</protein>
<dbReference type="AlphaFoldDB" id="A0A1M7H3U6"/>
<keyword evidence="2" id="KW-1185">Reference proteome</keyword>
<proteinExistence type="predicted"/>
<organism evidence="1 2">
    <name type="scientific">Flavobacterium xinjiangense</name>
    <dbReference type="NCBI Taxonomy" id="178356"/>
    <lineage>
        <taxon>Bacteria</taxon>
        <taxon>Pseudomonadati</taxon>
        <taxon>Bacteroidota</taxon>
        <taxon>Flavobacteriia</taxon>
        <taxon>Flavobacteriales</taxon>
        <taxon>Flavobacteriaceae</taxon>
        <taxon>Flavobacterium</taxon>
    </lineage>
</organism>
<dbReference type="Proteomes" id="UP000184092">
    <property type="component" value="Unassembled WGS sequence"/>
</dbReference>
<dbReference type="RefSeq" id="WP_073206794.1">
    <property type="nucleotide sequence ID" value="NZ_FRCL01000003.1"/>
</dbReference>
<accession>A0A1M7H3U6</accession>
<reference evidence="2" key="1">
    <citation type="submission" date="2016-11" db="EMBL/GenBank/DDBJ databases">
        <authorList>
            <person name="Varghese N."/>
            <person name="Submissions S."/>
        </authorList>
    </citation>
    <scope>NUCLEOTIDE SEQUENCE [LARGE SCALE GENOMIC DNA]</scope>
    <source>
        <strain evidence="2">CGMCC 1.2749</strain>
    </source>
</reference>
<name>A0A1M7H3U6_9FLAO</name>
<evidence type="ECO:0000313" key="1">
    <source>
        <dbReference type="EMBL" id="SHM23026.1"/>
    </source>
</evidence>
<dbReference type="OrthoDB" id="645138at2"/>
<gene>
    <name evidence="1" type="ORF">SAMN05216269_103146</name>
</gene>
<dbReference type="STRING" id="178356.SAMN05216269_103146"/>